<organism evidence="1 2">
    <name type="scientific">Eumeta variegata</name>
    <name type="common">Bagworm moth</name>
    <name type="synonym">Eumeta japonica</name>
    <dbReference type="NCBI Taxonomy" id="151549"/>
    <lineage>
        <taxon>Eukaryota</taxon>
        <taxon>Metazoa</taxon>
        <taxon>Ecdysozoa</taxon>
        <taxon>Arthropoda</taxon>
        <taxon>Hexapoda</taxon>
        <taxon>Insecta</taxon>
        <taxon>Pterygota</taxon>
        <taxon>Neoptera</taxon>
        <taxon>Endopterygota</taxon>
        <taxon>Lepidoptera</taxon>
        <taxon>Glossata</taxon>
        <taxon>Ditrysia</taxon>
        <taxon>Tineoidea</taxon>
        <taxon>Psychidae</taxon>
        <taxon>Oiketicinae</taxon>
        <taxon>Eumeta</taxon>
    </lineage>
</organism>
<reference evidence="1 2" key="1">
    <citation type="journal article" date="2019" name="Commun. Biol.">
        <title>The bagworm genome reveals a unique fibroin gene that provides high tensile strength.</title>
        <authorList>
            <person name="Kono N."/>
            <person name="Nakamura H."/>
            <person name="Ohtoshi R."/>
            <person name="Tomita M."/>
            <person name="Numata K."/>
            <person name="Arakawa K."/>
        </authorList>
    </citation>
    <scope>NUCLEOTIDE SEQUENCE [LARGE SCALE GENOMIC DNA]</scope>
</reference>
<dbReference type="Proteomes" id="UP000299102">
    <property type="component" value="Unassembled WGS sequence"/>
</dbReference>
<gene>
    <name evidence="1" type="ORF">EVAR_52915_1</name>
</gene>
<comment type="caution">
    <text evidence="1">The sequence shown here is derived from an EMBL/GenBank/DDBJ whole genome shotgun (WGS) entry which is preliminary data.</text>
</comment>
<evidence type="ECO:0000313" key="1">
    <source>
        <dbReference type="EMBL" id="GBP70789.1"/>
    </source>
</evidence>
<protein>
    <submittedName>
        <fullName evidence="1">Uncharacterized protein</fullName>
    </submittedName>
</protein>
<keyword evidence="2" id="KW-1185">Reference proteome</keyword>
<accession>A0A4C1Y8A7</accession>
<name>A0A4C1Y8A7_EUMVA</name>
<evidence type="ECO:0000313" key="2">
    <source>
        <dbReference type="Proteomes" id="UP000299102"/>
    </source>
</evidence>
<sequence>MNLNNHADSPSRNVRHKIVEISETKRRNSLDAGVGEVCRLVIAAGSFGGGPGPSVMTPPGQHQIPLDFDLELQESEKKILDLPKAKCNFRKGYKINDFQMPKYNFTINDLPSATERRPRHTEPGLRRESGPLTAKAYLLYVMRQAACTASEQIPPKGILINERLVPATRIQIGCWGIFHLSRLPLVWRVTYGRGLTPSMRTHEGMPRSMCPITYRA</sequence>
<dbReference type="AlphaFoldDB" id="A0A4C1Y8A7"/>
<proteinExistence type="predicted"/>
<dbReference type="EMBL" id="BGZK01001086">
    <property type="protein sequence ID" value="GBP70789.1"/>
    <property type="molecule type" value="Genomic_DNA"/>
</dbReference>